<dbReference type="Proteomes" id="UP000239724">
    <property type="component" value="Unassembled WGS sequence"/>
</dbReference>
<dbReference type="OrthoDB" id="1524147at2"/>
<dbReference type="InterPro" id="IPR002716">
    <property type="entry name" value="PIN_dom"/>
</dbReference>
<dbReference type="InterPro" id="IPR051619">
    <property type="entry name" value="TypeII_TA_RNase_PINc/VapC"/>
</dbReference>
<organism evidence="3 4">
    <name type="scientific">Rhodopila globiformis</name>
    <name type="common">Rhodopseudomonas globiformis</name>
    <dbReference type="NCBI Taxonomy" id="1071"/>
    <lineage>
        <taxon>Bacteria</taxon>
        <taxon>Pseudomonadati</taxon>
        <taxon>Pseudomonadota</taxon>
        <taxon>Alphaproteobacteria</taxon>
        <taxon>Acetobacterales</taxon>
        <taxon>Acetobacteraceae</taxon>
        <taxon>Rhodopila</taxon>
    </lineage>
</organism>
<protein>
    <recommendedName>
        <fullName evidence="2">PIN domain-containing protein</fullName>
    </recommendedName>
</protein>
<keyword evidence="4" id="KW-1185">Reference proteome</keyword>
<dbReference type="EMBL" id="NHRY01000041">
    <property type="protein sequence ID" value="PPQ38300.1"/>
    <property type="molecule type" value="Genomic_DNA"/>
</dbReference>
<proteinExistence type="predicted"/>
<comment type="caution">
    <text evidence="3">The sequence shown here is derived from an EMBL/GenBank/DDBJ whole genome shotgun (WGS) entry which is preliminary data.</text>
</comment>
<dbReference type="CDD" id="cd09873">
    <property type="entry name" value="PIN_Pae0151-like"/>
    <property type="match status" value="1"/>
</dbReference>
<dbReference type="Gene3D" id="3.40.50.1010">
    <property type="entry name" value="5'-nuclease"/>
    <property type="match status" value="1"/>
</dbReference>
<dbReference type="SUPFAM" id="SSF88723">
    <property type="entry name" value="PIN domain-like"/>
    <property type="match status" value="1"/>
</dbReference>
<sequence>MALVADASVGLKWVLQEPDSHLAEALLAAEPDLLVPDFWLGEATNVLWLQVRRQRLTPDEARNGLALLRAVVEPVNTAGMNLHEIALDIGLAVNHSTYDTLYIAFAIAMGATSVVVSDAPFARAMRTHPDLAAMVVPLDAWARSQLVD</sequence>
<gene>
    <name evidence="3" type="ORF">CCS01_02420</name>
</gene>
<dbReference type="AlphaFoldDB" id="A0A2S6NN36"/>
<keyword evidence="1" id="KW-0460">Magnesium</keyword>
<evidence type="ECO:0000259" key="2">
    <source>
        <dbReference type="Pfam" id="PF01850"/>
    </source>
</evidence>
<dbReference type="PANTHER" id="PTHR35901:SF1">
    <property type="entry name" value="EXONUCLEASE VAPC9"/>
    <property type="match status" value="1"/>
</dbReference>
<dbReference type="Pfam" id="PF01850">
    <property type="entry name" value="PIN"/>
    <property type="match status" value="1"/>
</dbReference>
<reference evidence="3 4" key="1">
    <citation type="journal article" date="2018" name="Arch. Microbiol.">
        <title>New insights into the metabolic potential of the phototrophic purple bacterium Rhodopila globiformis DSM 161(T) from its draft genome sequence and evidence for a vanadium-dependent nitrogenase.</title>
        <authorList>
            <person name="Imhoff J.F."/>
            <person name="Rahn T."/>
            <person name="Kunzel S."/>
            <person name="Neulinger S.C."/>
        </authorList>
    </citation>
    <scope>NUCLEOTIDE SEQUENCE [LARGE SCALE GENOMIC DNA]</scope>
    <source>
        <strain evidence="3 4">DSM 161</strain>
    </source>
</reference>
<evidence type="ECO:0000256" key="1">
    <source>
        <dbReference type="ARBA" id="ARBA00022842"/>
    </source>
</evidence>
<dbReference type="InterPro" id="IPR044153">
    <property type="entry name" value="PIN_Pae0151-like"/>
</dbReference>
<dbReference type="PANTHER" id="PTHR35901">
    <property type="entry name" value="RIBONUCLEASE VAPC3"/>
    <property type="match status" value="1"/>
</dbReference>
<accession>A0A2S6NN36</accession>
<name>A0A2S6NN36_RHOGL</name>
<evidence type="ECO:0000313" key="4">
    <source>
        <dbReference type="Proteomes" id="UP000239724"/>
    </source>
</evidence>
<dbReference type="RefSeq" id="WP_104517248.1">
    <property type="nucleotide sequence ID" value="NZ_NHRY01000041.1"/>
</dbReference>
<dbReference type="InterPro" id="IPR029060">
    <property type="entry name" value="PIN-like_dom_sf"/>
</dbReference>
<evidence type="ECO:0000313" key="3">
    <source>
        <dbReference type="EMBL" id="PPQ38300.1"/>
    </source>
</evidence>
<feature type="domain" description="PIN" evidence="2">
    <location>
        <begin position="4"/>
        <end position="124"/>
    </location>
</feature>